<evidence type="ECO:0000313" key="9">
    <source>
        <dbReference type="Proteomes" id="UP000002051"/>
    </source>
</evidence>
<keyword evidence="9" id="KW-1185">Reference proteome</keyword>
<dbReference type="InterPro" id="IPR000719">
    <property type="entry name" value="Prot_kinase_dom"/>
</dbReference>
<dbReference type="PANTHER" id="PTHR27002">
    <property type="entry name" value="RECEPTOR-LIKE SERINE/THREONINE-PROTEIN KINASE SD1-8"/>
    <property type="match status" value="1"/>
</dbReference>
<keyword evidence="4 7" id="KW-0418">Kinase</keyword>
<reference evidence="7 9" key="2">
    <citation type="journal article" date="2014" name="BMC Genomics">
        <title>An improved genome release (version Mt4.0) for the model legume Medicago truncatula.</title>
        <authorList>
            <person name="Tang H."/>
            <person name="Krishnakumar V."/>
            <person name="Bidwell S."/>
            <person name="Rosen B."/>
            <person name="Chan A."/>
            <person name="Zhou S."/>
            <person name="Gentzbittel L."/>
            <person name="Childs K.L."/>
            <person name="Yandell M."/>
            <person name="Gundlach H."/>
            <person name="Mayer K.F."/>
            <person name="Schwartz D.C."/>
            <person name="Town C.D."/>
        </authorList>
    </citation>
    <scope>GENOME REANNOTATION</scope>
    <source>
        <strain evidence="7">A17</strain>
        <strain evidence="8 9">cv. Jemalong A17</strain>
    </source>
</reference>
<dbReference type="PROSITE" id="PS50011">
    <property type="entry name" value="PROTEIN_KINASE_DOM"/>
    <property type="match status" value="1"/>
</dbReference>
<dbReference type="SUPFAM" id="SSF56112">
    <property type="entry name" value="Protein kinase-like (PK-like)"/>
    <property type="match status" value="1"/>
</dbReference>
<organism evidence="7 9">
    <name type="scientific">Medicago truncatula</name>
    <name type="common">Barrel medic</name>
    <name type="synonym">Medicago tribuloides</name>
    <dbReference type="NCBI Taxonomy" id="3880"/>
    <lineage>
        <taxon>Eukaryota</taxon>
        <taxon>Viridiplantae</taxon>
        <taxon>Streptophyta</taxon>
        <taxon>Embryophyta</taxon>
        <taxon>Tracheophyta</taxon>
        <taxon>Spermatophyta</taxon>
        <taxon>Magnoliopsida</taxon>
        <taxon>eudicotyledons</taxon>
        <taxon>Gunneridae</taxon>
        <taxon>Pentapetalae</taxon>
        <taxon>rosids</taxon>
        <taxon>fabids</taxon>
        <taxon>Fabales</taxon>
        <taxon>Fabaceae</taxon>
        <taxon>Papilionoideae</taxon>
        <taxon>50 kb inversion clade</taxon>
        <taxon>NPAAA clade</taxon>
        <taxon>Hologalegina</taxon>
        <taxon>IRL clade</taxon>
        <taxon>Trifolieae</taxon>
        <taxon>Medicago</taxon>
    </lineage>
</organism>
<evidence type="ECO:0000313" key="7">
    <source>
        <dbReference type="EMBL" id="KEH22705.1"/>
    </source>
</evidence>
<dbReference type="STRING" id="3880.A0A072UA33"/>
<reference evidence="7 9" key="1">
    <citation type="journal article" date="2011" name="Nature">
        <title>The Medicago genome provides insight into the evolution of rhizobial symbioses.</title>
        <authorList>
            <person name="Young N.D."/>
            <person name="Debelle F."/>
            <person name="Oldroyd G.E."/>
            <person name="Geurts R."/>
            <person name="Cannon S.B."/>
            <person name="Udvardi M.K."/>
            <person name="Benedito V.A."/>
            <person name="Mayer K.F."/>
            <person name="Gouzy J."/>
            <person name="Schoof H."/>
            <person name="Van de Peer Y."/>
            <person name="Proost S."/>
            <person name="Cook D.R."/>
            <person name="Meyers B.C."/>
            <person name="Spannagl M."/>
            <person name="Cheung F."/>
            <person name="De Mita S."/>
            <person name="Krishnakumar V."/>
            <person name="Gundlach H."/>
            <person name="Zhou S."/>
            <person name="Mudge J."/>
            <person name="Bharti A.K."/>
            <person name="Murray J.D."/>
            <person name="Naoumkina M.A."/>
            <person name="Rosen B."/>
            <person name="Silverstein K.A."/>
            <person name="Tang H."/>
            <person name="Rombauts S."/>
            <person name="Zhao P.X."/>
            <person name="Zhou P."/>
            <person name="Barbe V."/>
            <person name="Bardou P."/>
            <person name="Bechner M."/>
            <person name="Bellec A."/>
            <person name="Berger A."/>
            <person name="Berges H."/>
            <person name="Bidwell S."/>
            <person name="Bisseling T."/>
            <person name="Choisne N."/>
            <person name="Couloux A."/>
            <person name="Denny R."/>
            <person name="Deshpande S."/>
            <person name="Dai X."/>
            <person name="Doyle J.J."/>
            <person name="Dudez A.M."/>
            <person name="Farmer A.D."/>
            <person name="Fouteau S."/>
            <person name="Franken C."/>
            <person name="Gibelin C."/>
            <person name="Gish J."/>
            <person name="Goldstein S."/>
            <person name="Gonzalez A.J."/>
            <person name="Green P.J."/>
            <person name="Hallab A."/>
            <person name="Hartog M."/>
            <person name="Hua A."/>
            <person name="Humphray S.J."/>
            <person name="Jeong D.H."/>
            <person name="Jing Y."/>
            <person name="Jocker A."/>
            <person name="Kenton S.M."/>
            <person name="Kim D.J."/>
            <person name="Klee K."/>
            <person name="Lai H."/>
            <person name="Lang C."/>
            <person name="Lin S."/>
            <person name="Macmil S.L."/>
            <person name="Magdelenat G."/>
            <person name="Matthews L."/>
            <person name="McCorrison J."/>
            <person name="Monaghan E.L."/>
            <person name="Mun J.H."/>
            <person name="Najar F.Z."/>
            <person name="Nicholson C."/>
            <person name="Noirot C."/>
            <person name="O'Bleness M."/>
            <person name="Paule C.R."/>
            <person name="Poulain J."/>
            <person name="Prion F."/>
            <person name="Qin B."/>
            <person name="Qu C."/>
            <person name="Retzel E.F."/>
            <person name="Riddle C."/>
            <person name="Sallet E."/>
            <person name="Samain S."/>
            <person name="Samson N."/>
            <person name="Sanders I."/>
            <person name="Saurat O."/>
            <person name="Scarpelli C."/>
            <person name="Schiex T."/>
            <person name="Segurens B."/>
            <person name="Severin A.J."/>
            <person name="Sherrier D.J."/>
            <person name="Shi R."/>
            <person name="Sims S."/>
            <person name="Singer S.R."/>
            <person name="Sinharoy S."/>
            <person name="Sterck L."/>
            <person name="Viollet A."/>
            <person name="Wang B.B."/>
            <person name="Wang K."/>
            <person name="Wang M."/>
            <person name="Wang X."/>
            <person name="Warfsmann J."/>
            <person name="Weissenbach J."/>
            <person name="White D.D."/>
            <person name="White J.D."/>
            <person name="Wiley G.B."/>
            <person name="Wincker P."/>
            <person name="Xing Y."/>
            <person name="Yang L."/>
            <person name="Yao Z."/>
            <person name="Ying F."/>
            <person name="Zhai J."/>
            <person name="Zhou L."/>
            <person name="Zuber A."/>
            <person name="Denarie J."/>
            <person name="Dixon R.A."/>
            <person name="May G.D."/>
            <person name="Schwartz D.C."/>
            <person name="Rogers J."/>
            <person name="Quetier F."/>
            <person name="Town C.D."/>
            <person name="Roe B.A."/>
        </authorList>
    </citation>
    <scope>NUCLEOTIDE SEQUENCE [LARGE SCALE GENOMIC DNA]</scope>
    <source>
        <strain evidence="7">A17</strain>
        <strain evidence="8 9">cv. Jemalong A17</strain>
    </source>
</reference>
<dbReference type="EnsemblPlants" id="KEH22705">
    <property type="protein sequence ID" value="KEH22705"/>
    <property type="gene ID" value="MTR_7g056533"/>
</dbReference>
<sequence>MAFVGHLQRKYAAAYVCIIAPALRIVTTLRLAGNLFDIEQLESGGLDLYFRVAHTELVEPQKFIPSDDIIGKLSQAKLQELLLFGFRKLKIATKNFALSNKLGESGFGLVYKGKLQDGHEIAVKTLSRVSGKGLEEFMNELVVLCKL</sequence>
<evidence type="ECO:0000256" key="5">
    <source>
        <dbReference type="ARBA" id="ARBA00022840"/>
    </source>
</evidence>
<accession>A0A072UA33</accession>
<dbReference type="GO" id="GO:0004674">
    <property type="term" value="F:protein serine/threonine kinase activity"/>
    <property type="evidence" value="ECO:0007669"/>
    <property type="project" value="UniProtKB-KW"/>
</dbReference>
<keyword evidence="2" id="KW-0808">Transferase</keyword>
<evidence type="ECO:0000256" key="1">
    <source>
        <dbReference type="ARBA" id="ARBA00022527"/>
    </source>
</evidence>
<dbReference type="Proteomes" id="UP000002051">
    <property type="component" value="Unassembled WGS sequence"/>
</dbReference>
<evidence type="ECO:0000313" key="8">
    <source>
        <dbReference type="EnsemblPlants" id="KEH22705"/>
    </source>
</evidence>
<dbReference type="InterPro" id="IPR011009">
    <property type="entry name" value="Kinase-like_dom_sf"/>
</dbReference>
<dbReference type="EMBL" id="CM001223">
    <property type="protein sequence ID" value="KEH22705.1"/>
    <property type="molecule type" value="Genomic_DNA"/>
</dbReference>
<keyword evidence="3" id="KW-0547">Nucleotide-binding</keyword>
<dbReference type="GO" id="GO:0005524">
    <property type="term" value="F:ATP binding"/>
    <property type="evidence" value="ECO:0007669"/>
    <property type="project" value="UniProtKB-KW"/>
</dbReference>
<evidence type="ECO:0000256" key="3">
    <source>
        <dbReference type="ARBA" id="ARBA00022741"/>
    </source>
</evidence>
<dbReference type="AlphaFoldDB" id="A0A072UA33"/>
<name>A0A072UA33_MEDTR</name>
<proteinExistence type="predicted"/>
<protein>
    <submittedName>
        <fullName evidence="7">S-locus lectin kinase family protein, putative</fullName>
    </submittedName>
</protein>
<keyword evidence="5" id="KW-0067">ATP-binding</keyword>
<evidence type="ECO:0000256" key="2">
    <source>
        <dbReference type="ARBA" id="ARBA00022679"/>
    </source>
</evidence>
<feature type="domain" description="Protein kinase" evidence="6">
    <location>
        <begin position="96"/>
        <end position="147"/>
    </location>
</feature>
<dbReference type="PANTHER" id="PTHR27002:SF1105">
    <property type="entry name" value="S-LOCUS LECTIN KINASE FAMILY PROTEIN"/>
    <property type="match status" value="1"/>
</dbReference>
<reference evidence="8" key="3">
    <citation type="submission" date="2015-04" db="UniProtKB">
        <authorList>
            <consortium name="EnsemblPlants"/>
        </authorList>
    </citation>
    <scope>IDENTIFICATION</scope>
    <source>
        <strain evidence="8">cv. Jemalong A17</strain>
    </source>
</reference>
<keyword evidence="1" id="KW-0723">Serine/threonine-protein kinase</keyword>
<evidence type="ECO:0000259" key="6">
    <source>
        <dbReference type="PROSITE" id="PS50011"/>
    </source>
</evidence>
<gene>
    <name evidence="7" type="ordered locus">MTR_7g056533</name>
</gene>
<dbReference type="Gene3D" id="3.30.200.20">
    <property type="entry name" value="Phosphorylase Kinase, domain 1"/>
    <property type="match status" value="1"/>
</dbReference>
<evidence type="ECO:0000256" key="4">
    <source>
        <dbReference type="ARBA" id="ARBA00022777"/>
    </source>
</evidence>
<dbReference type="HOGENOM" id="CLU_1770826_0_0_1"/>